<dbReference type="InterPro" id="IPR016181">
    <property type="entry name" value="Acyl_CoA_acyltransferase"/>
</dbReference>
<organism evidence="2 3">
    <name type="scientific">Plantactinospora veratri</name>
    <dbReference type="NCBI Taxonomy" id="1436122"/>
    <lineage>
        <taxon>Bacteria</taxon>
        <taxon>Bacillati</taxon>
        <taxon>Actinomycetota</taxon>
        <taxon>Actinomycetes</taxon>
        <taxon>Micromonosporales</taxon>
        <taxon>Micromonosporaceae</taxon>
        <taxon>Plantactinospora</taxon>
    </lineage>
</organism>
<dbReference type="Proteomes" id="UP001339911">
    <property type="component" value="Unassembled WGS sequence"/>
</dbReference>
<proteinExistence type="predicted"/>
<dbReference type="Pfam" id="PF13508">
    <property type="entry name" value="Acetyltransf_7"/>
    <property type="match status" value="1"/>
</dbReference>
<keyword evidence="3" id="KW-1185">Reference proteome</keyword>
<dbReference type="Gene3D" id="3.40.630.30">
    <property type="match status" value="1"/>
</dbReference>
<dbReference type="RefSeq" id="WP_331205690.1">
    <property type="nucleotide sequence ID" value="NZ_JAZGQL010000001.1"/>
</dbReference>
<feature type="domain" description="N-acetyltransferase" evidence="1">
    <location>
        <begin position="13"/>
        <end position="183"/>
    </location>
</feature>
<evidence type="ECO:0000313" key="3">
    <source>
        <dbReference type="Proteomes" id="UP001339911"/>
    </source>
</evidence>
<comment type="caution">
    <text evidence="2">The sequence shown here is derived from an EMBL/GenBank/DDBJ whole genome shotgun (WGS) entry which is preliminary data.</text>
</comment>
<gene>
    <name evidence="2" type="ORF">V1634_00300</name>
</gene>
<dbReference type="SUPFAM" id="SSF55729">
    <property type="entry name" value="Acyl-CoA N-acyltransferases (Nat)"/>
    <property type="match status" value="1"/>
</dbReference>
<reference evidence="2 3" key="1">
    <citation type="submission" date="2024-01" db="EMBL/GenBank/DDBJ databases">
        <title>Genome insights into Plantactinospora veratri sp. nov.</title>
        <authorList>
            <person name="Wang L."/>
        </authorList>
    </citation>
    <scope>NUCLEOTIDE SEQUENCE [LARGE SCALE GENOMIC DNA]</scope>
    <source>
        <strain evidence="2 3">NEAU-FHS4</strain>
    </source>
</reference>
<evidence type="ECO:0000313" key="2">
    <source>
        <dbReference type="EMBL" id="MEE6305274.1"/>
    </source>
</evidence>
<sequence>MSAPAVGSPGDHVQVHDLVADYDPDLFRRAYEEVLEPNFPADELETAESLGGRMASGDPSTFAAVALTDGVPVGVMIADCFADSRVLLLSYLAVRPGQRGGGIGSTLLRVLPTWRERADAVVAVAEVEDPRFHSAGPHGDPVKRLRFYGRAGFRLVPSPFVQPRVRPGAERVGGMLLLAATGAETLPRQTVRDFVTEYYTDSEAVDESEDMAYAGLLARLDGEPDPLVLLAPEQYAEVPPLRVDG</sequence>
<protein>
    <submittedName>
        <fullName evidence="2">GNAT family N-acetyltransferase</fullName>
    </submittedName>
</protein>
<dbReference type="PROSITE" id="PS51186">
    <property type="entry name" value="GNAT"/>
    <property type="match status" value="1"/>
</dbReference>
<dbReference type="EMBL" id="JAZGQL010000001">
    <property type="protein sequence ID" value="MEE6305274.1"/>
    <property type="molecule type" value="Genomic_DNA"/>
</dbReference>
<evidence type="ECO:0000259" key="1">
    <source>
        <dbReference type="PROSITE" id="PS51186"/>
    </source>
</evidence>
<name>A0ABU7S5Q9_9ACTN</name>
<dbReference type="InterPro" id="IPR000182">
    <property type="entry name" value="GNAT_dom"/>
</dbReference>
<dbReference type="CDD" id="cd04301">
    <property type="entry name" value="NAT_SF"/>
    <property type="match status" value="1"/>
</dbReference>
<accession>A0ABU7S5Q9</accession>